<dbReference type="CDD" id="cd06815">
    <property type="entry name" value="PLPDE_III_AR_like_1"/>
    <property type="match status" value="1"/>
</dbReference>
<reference evidence="5 6" key="1">
    <citation type="submission" date="2023-03" db="EMBL/GenBank/DDBJ databases">
        <title>Bacillus Genome Sequencing.</title>
        <authorList>
            <person name="Dunlap C."/>
        </authorList>
    </citation>
    <scope>NUCLEOTIDE SEQUENCE [LARGE SCALE GENOMIC DNA]</scope>
    <source>
        <strain evidence="5 6">B-615</strain>
    </source>
</reference>
<organism evidence="5 6">
    <name type="scientific">Bacillus paramycoides</name>
    <dbReference type="NCBI Taxonomy" id="2026194"/>
    <lineage>
        <taxon>Bacteria</taxon>
        <taxon>Bacillati</taxon>
        <taxon>Bacillota</taxon>
        <taxon>Bacilli</taxon>
        <taxon>Bacillales</taxon>
        <taxon>Bacillaceae</taxon>
        <taxon>Bacillus</taxon>
        <taxon>Bacillus cereus group</taxon>
    </lineage>
</organism>
<comment type="cofactor">
    <cofactor evidence="1">
        <name>pyridoxal 5'-phosphate</name>
        <dbReference type="ChEBI" id="CHEBI:597326"/>
    </cofactor>
</comment>
<dbReference type="PANTHER" id="PTHR30511">
    <property type="entry name" value="ALANINE RACEMASE"/>
    <property type="match status" value="1"/>
</dbReference>
<dbReference type="SUPFAM" id="SSF51419">
    <property type="entry name" value="PLP-binding barrel"/>
    <property type="match status" value="1"/>
</dbReference>
<sequence>MKPQLQIDINKVKKNVSELVKKAHQYNISIVGITKGVCGNEDFAKALMEAGVDWLADSRIENLKKISHLPIEKMLLRSPKYSEIDEVIQYAHCSLNSELKIIEKLSEVAEQQNKKHDVILMIDVGDLREGIWYEDEKKIHDTISKVLQMKGINLTGIGTNLTCFGGIIPTEENYGFIADLAQKIRDKYNIPLPIVSGGNSSSLQMLNDGMVPKGINNLRINQSVFLGREIAYGQKLDNWETDVIQLRAEIIELQTKPSLPRGERAYMNAFGKPISISDKGLRKRAIVAMGKQDIDINGLKAIDENITVEGGSSDHCIIDVTNSLQNFVVGDWVDFKIITYSGVLSGMASNYIEKVCINETVCCH</sequence>
<gene>
    <name evidence="5" type="ORF">P4U88_16825</name>
</gene>
<evidence type="ECO:0000313" key="5">
    <source>
        <dbReference type="EMBL" id="MED1567578.1"/>
    </source>
</evidence>
<evidence type="ECO:0000256" key="3">
    <source>
        <dbReference type="ARBA" id="ARBA00023235"/>
    </source>
</evidence>
<feature type="domain" description="Alanine racemase N-terminal" evidence="4">
    <location>
        <begin position="7"/>
        <end position="204"/>
    </location>
</feature>
<dbReference type="InterPro" id="IPR000821">
    <property type="entry name" value="Ala_racemase"/>
</dbReference>
<dbReference type="Proteomes" id="UP001309448">
    <property type="component" value="Unassembled WGS sequence"/>
</dbReference>
<evidence type="ECO:0000256" key="2">
    <source>
        <dbReference type="ARBA" id="ARBA00022898"/>
    </source>
</evidence>
<proteinExistence type="predicted"/>
<dbReference type="Gene3D" id="3.20.20.10">
    <property type="entry name" value="Alanine racemase"/>
    <property type="match status" value="1"/>
</dbReference>
<keyword evidence="3" id="KW-0413">Isomerase</keyword>
<dbReference type="InterPro" id="IPR001608">
    <property type="entry name" value="Ala_racemase_N"/>
</dbReference>
<dbReference type="EMBL" id="JARMDB010000011">
    <property type="protein sequence ID" value="MED1567578.1"/>
    <property type="molecule type" value="Genomic_DNA"/>
</dbReference>
<dbReference type="Pfam" id="PF01168">
    <property type="entry name" value="Ala_racemase_N"/>
    <property type="match status" value="1"/>
</dbReference>
<comment type="caution">
    <text evidence="5">The sequence shown here is derived from an EMBL/GenBank/DDBJ whole genome shotgun (WGS) entry which is preliminary data.</text>
</comment>
<dbReference type="PANTHER" id="PTHR30511:SF3">
    <property type="entry name" value="LYSINE RACEMASE"/>
    <property type="match status" value="1"/>
</dbReference>
<keyword evidence="6" id="KW-1185">Reference proteome</keyword>
<evidence type="ECO:0000256" key="1">
    <source>
        <dbReference type="ARBA" id="ARBA00001933"/>
    </source>
</evidence>
<keyword evidence="2" id="KW-0663">Pyridoxal phosphate</keyword>
<dbReference type="RefSeq" id="WP_327920467.1">
    <property type="nucleotide sequence ID" value="NZ_JARMDB010000011.1"/>
</dbReference>
<name>A0ABU6MYL7_9BACI</name>
<dbReference type="InterPro" id="IPR029066">
    <property type="entry name" value="PLP-binding_barrel"/>
</dbReference>
<evidence type="ECO:0000259" key="4">
    <source>
        <dbReference type="Pfam" id="PF01168"/>
    </source>
</evidence>
<accession>A0ABU6MYL7</accession>
<protein>
    <submittedName>
        <fullName evidence="5">Alanine/ornithine racemase family PLP-dependent enzyme</fullName>
    </submittedName>
</protein>
<evidence type="ECO:0000313" key="6">
    <source>
        <dbReference type="Proteomes" id="UP001309448"/>
    </source>
</evidence>